<dbReference type="EMBL" id="JBHUMM010000043">
    <property type="protein sequence ID" value="MFD2672624.1"/>
    <property type="molecule type" value="Genomic_DNA"/>
</dbReference>
<comment type="caution">
    <text evidence="2">The sequence shown here is derived from an EMBL/GenBank/DDBJ whole genome shotgun (WGS) entry which is preliminary data.</text>
</comment>
<gene>
    <name evidence="2" type="ORF">ACFSUC_13735</name>
</gene>
<keyword evidence="2" id="KW-0012">Acyltransferase</keyword>
<dbReference type="InterPro" id="IPR039143">
    <property type="entry name" value="GNPNAT1-like"/>
</dbReference>
<name>A0ABW5RDE7_9BACL</name>
<dbReference type="GO" id="GO:0016746">
    <property type="term" value="F:acyltransferase activity"/>
    <property type="evidence" value="ECO:0007669"/>
    <property type="project" value="UniProtKB-KW"/>
</dbReference>
<organism evidence="2 3">
    <name type="scientific">Marinicrinis sediminis</name>
    <dbReference type="NCBI Taxonomy" id="1652465"/>
    <lineage>
        <taxon>Bacteria</taxon>
        <taxon>Bacillati</taxon>
        <taxon>Bacillota</taxon>
        <taxon>Bacilli</taxon>
        <taxon>Bacillales</taxon>
        <taxon>Paenibacillaceae</taxon>
    </lineage>
</organism>
<dbReference type="RefSeq" id="WP_379930190.1">
    <property type="nucleotide sequence ID" value="NZ_JBHUMM010000043.1"/>
</dbReference>
<dbReference type="InterPro" id="IPR000182">
    <property type="entry name" value="GNAT_dom"/>
</dbReference>
<sequence length="149" mass="16986">MAEMSHVRQIHDEEWPQLMDLYEQMHPEDPVLSSNELQPLLQQIQEDDYHYLFGAFVEDKLVATCVLVIIPNLTRGGKPYGLIENVVTDARFRRQDLATRVLKIALETAWQQQCYKVMLMTGAQEAGTLQFYEQAGFACGVKTGLIAKP</sequence>
<keyword evidence="3" id="KW-1185">Reference proteome</keyword>
<accession>A0ABW5RDE7</accession>
<keyword evidence="2" id="KW-0808">Transferase</keyword>
<feature type="domain" description="N-acetyltransferase" evidence="1">
    <location>
        <begin position="5"/>
        <end position="149"/>
    </location>
</feature>
<reference evidence="3" key="1">
    <citation type="journal article" date="2019" name="Int. J. Syst. Evol. Microbiol.">
        <title>The Global Catalogue of Microorganisms (GCM) 10K type strain sequencing project: providing services to taxonomists for standard genome sequencing and annotation.</title>
        <authorList>
            <consortium name="The Broad Institute Genomics Platform"/>
            <consortium name="The Broad Institute Genome Sequencing Center for Infectious Disease"/>
            <person name="Wu L."/>
            <person name="Ma J."/>
        </authorList>
    </citation>
    <scope>NUCLEOTIDE SEQUENCE [LARGE SCALE GENOMIC DNA]</scope>
    <source>
        <strain evidence="3">KCTC 33676</strain>
    </source>
</reference>
<evidence type="ECO:0000313" key="3">
    <source>
        <dbReference type="Proteomes" id="UP001597497"/>
    </source>
</evidence>
<dbReference type="PROSITE" id="PS51186">
    <property type="entry name" value="GNAT"/>
    <property type="match status" value="1"/>
</dbReference>
<dbReference type="SUPFAM" id="SSF55729">
    <property type="entry name" value="Acyl-CoA N-acyltransferases (Nat)"/>
    <property type="match status" value="1"/>
</dbReference>
<dbReference type="Proteomes" id="UP001597497">
    <property type="component" value="Unassembled WGS sequence"/>
</dbReference>
<evidence type="ECO:0000313" key="2">
    <source>
        <dbReference type="EMBL" id="MFD2672624.1"/>
    </source>
</evidence>
<evidence type="ECO:0000259" key="1">
    <source>
        <dbReference type="PROSITE" id="PS51186"/>
    </source>
</evidence>
<dbReference type="Pfam" id="PF00583">
    <property type="entry name" value="Acetyltransf_1"/>
    <property type="match status" value="1"/>
</dbReference>
<dbReference type="Gene3D" id="3.40.630.30">
    <property type="match status" value="1"/>
</dbReference>
<dbReference type="PANTHER" id="PTHR13355:SF11">
    <property type="entry name" value="GLUCOSAMINE 6-PHOSPHATE N-ACETYLTRANSFERASE"/>
    <property type="match status" value="1"/>
</dbReference>
<proteinExistence type="predicted"/>
<protein>
    <submittedName>
        <fullName evidence="2">GNAT family N-acetyltransferase</fullName>
        <ecNumber evidence="2">2.3.-.-</ecNumber>
    </submittedName>
</protein>
<dbReference type="EC" id="2.3.-.-" evidence="2"/>
<dbReference type="PANTHER" id="PTHR13355">
    <property type="entry name" value="GLUCOSAMINE 6-PHOSPHATE N-ACETYLTRANSFERASE"/>
    <property type="match status" value="1"/>
</dbReference>
<dbReference type="InterPro" id="IPR016181">
    <property type="entry name" value="Acyl_CoA_acyltransferase"/>
</dbReference>